<feature type="transmembrane region" description="Helical" evidence="1">
    <location>
        <begin position="125"/>
        <end position="150"/>
    </location>
</feature>
<dbReference type="Proteomes" id="UP000694844">
    <property type="component" value="Chromosome 6"/>
</dbReference>
<dbReference type="RefSeq" id="XP_022290552.1">
    <property type="nucleotide sequence ID" value="XM_022434844.1"/>
</dbReference>
<reference evidence="3" key="1">
    <citation type="submission" date="2025-08" db="UniProtKB">
        <authorList>
            <consortium name="RefSeq"/>
        </authorList>
    </citation>
    <scope>IDENTIFICATION</scope>
    <source>
        <tissue evidence="3">Whole sample</tissue>
    </source>
</reference>
<keyword evidence="1" id="KW-0812">Transmembrane</keyword>
<dbReference type="AlphaFoldDB" id="A0A8B8AGD0"/>
<dbReference type="KEGG" id="cvn:111102193"/>
<evidence type="ECO:0000256" key="1">
    <source>
        <dbReference type="SAM" id="Phobius"/>
    </source>
</evidence>
<proteinExistence type="predicted"/>
<keyword evidence="1" id="KW-1133">Transmembrane helix</keyword>
<evidence type="ECO:0000313" key="3">
    <source>
        <dbReference type="RefSeq" id="XP_022290552.1"/>
    </source>
</evidence>
<gene>
    <name evidence="3" type="primary">LOC111102193</name>
</gene>
<organism evidence="2 3">
    <name type="scientific">Crassostrea virginica</name>
    <name type="common">Eastern oyster</name>
    <dbReference type="NCBI Taxonomy" id="6565"/>
    <lineage>
        <taxon>Eukaryota</taxon>
        <taxon>Metazoa</taxon>
        <taxon>Spiralia</taxon>
        <taxon>Lophotrochozoa</taxon>
        <taxon>Mollusca</taxon>
        <taxon>Bivalvia</taxon>
        <taxon>Autobranchia</taxon>
        <taxon>Pteriomorphia</taxon>
        <taxon>Ostreida</taxon>
        <taxon>Ostreoidea</taxon>
        <taxon>Ostreidae</taxon>
        <taxon>Crassostrea</taxon>
    </lineage>
</organism>
<sequence>MLSSTQGHTETFMHLSSVSQAQTQHSNLSNEKVVEISSTMLSSTQGHTETFMHLSSVSQAQTQHSTRTTQFTISQPIGSIRPKHASGVKISHSLNETSLQNPEAMNGHMYASDRENFPSWITSSWIRICVTGFGVMLLLSITIHIVMSVINYRKERKQQIIAV</sequence>
<dbReference type="GeneID" id="111102193"/>
<keyword evidence="1" id="KW-0472">Membrane</keyword>
<name>A0A8B8AGD0_CRAVI</name>
<keyword evidence="2" id="KW-1185">Reference proteome</keyword>
<protein>
    <submittedName>
        <fullName evidence="3">Uncharacterized protein LOC111102193</fullName>
    </submittedName>
</protein>
<accession>A0A8B8AGD0</accession>
<evidence type="ECO:0000313" key="2">
    <source>
        <dbReference type="Proteomes" id="UP000694844"/>
    </source>
</evidence>